<proteinExistence type="predicted"/>
<protein>
    <submittedName>
        <fullName evidence="2">Uncharacterized protein</fullName>
    </submittedName>
</protein>
<dbReference type="Proteomes" id="UP000092666">
    <property type="component" value="Unassembled WGS sequence"/>
</dbReference>
<keyword evidence="3" id="KW-1185">Reference proteome</keyword>
<evidence type="ECO:0000256" key="1">
    <source>
        <dbReference type="SAM" id="MobiDB-lite"/>
    </source>
</evidence>
<feature type="compositionally biased region" description="Polar residues" evidence="1">
    <location>
        <begin position="225"/>
        <end position="235"/>
    </location>
</feature>
<accession>A0A1B9H419</accession>
<feature type="region of interest" description="Disordered" evidence="1">
    <location>
        <begin position="216"/>
        <end position="296"/>
    </location>
</feature>
<feature type="compositionally biased region" description="Low complexity" evidence="1">
    <location>
        <begin position="236"/>
        <end position="247"/>
    </location>
</feature>
<reference evidence="2 3" key="1">
    <citation type="submission" date="2013-07" db="EMBL/GenBank/DDBJ databases">
        <title>The Genome Sequence of Cryptococcus heveanensis BCC8398.</title>
        <authorList>
            <consortium name="The Broad Institute Genome Sequencing Platform"/>
            <person name="Cuomo C."/>
            <person name="Litvintseva A."/>
            <person name="Chen Y."/>
            <person name="Heitman J."/>
            <person name="Sun S."/>
            <person name="Springer D."/>
            <person name="Dromer F."/>
            <person name="Young S.K."/>
            <person name="Zeng Q."/>
            <person name="Gargeya S."/>
            <person name="Fitzgerald M."/>
            <person name="Abouelleil A."/>
            <person name="Alvarado L."/>
            <person name="Berlin A.M."/>
            <person name="Chapman S.B."/>
            <person name="Dewar J."/>
            <person name="Goldberg J."/>
            <person name="Griggs A."/>
            <person name="Gujja S."/>
            <person name="Hansen M."/>
            <person name="Howarth C."/>
            <person name="Imamovic A."/>
            <person name="Larimer J."/>
            <person name="McCowan C."/>
            <person name="Murphy C."/>
            <person name="Pearson M."/>
            <person name="Priest M."/>
            <person name="Roberts A."/>
            <person name="Saif S."/>
            <person name="Shea T."/>
            <person name="Sykes S."/>
            <person name="Wortman J."/>
            <person name="Nusbaum C."/>
            <person name="Birren B."/>
        </authorList>
    </citation>
    <scope>NUCLEOTIDE SEQUENCE [LARGE SCALE GENOMIC DNA]</scope>
    <source>
        <strain evidence="2 3">BCC8398</strain>
    </source>
</reference>
<sequence length="296" mass="32589">MSSDKWVPCGPGRDQYGVPHYDQGDAFTVADDEEFASTEHTQGHSIPPQSNNSIPRGPTILGGKIRDMSDGSRVAVRYLDSPEVCDAILAFTFQAEGGSFGGVFRGASSLPPTSIRIRLNSNRAVKSREEFLDDLDLRQLFRQVWTEADLQTVMARTIEGKDKAIAWRKRTLEAMIASTPRMPSRQWSGHGSHPSQSYRGHESFSCNDPSCLGEIPARSGHGTRPSWTANTSGIHSSSSRYPPRRSSWGSHRNYHDEDDDFIPSSRVPRSSTWTSGSTSRGPHGSSSSYTFSVHIG</sequence>
<feature type="compositionally biased region" description="Polar residues" evidence="1">
    <location>
        <begin position="185"/>
        <end position="203"/>
    </location>
</feature>
<feature type="compositionally biased region" description="Polar residues" evidence="1">
    <location>
        <begin position="38"/>
        <end position="54"/>
    </location>
</feature>
<evidence type="ECO:0000313" key="3">
    <source>
        <dbReference type="Proteomes" id="UP000092666"/>
    </source>
</evidence>
<dbReference type="EMBL" id="KI669492">
    <property type="protein sequence ID" value="OCF38009.1"/>
    <property type="molecule type" value="Genomic_DNA"/>
</dbReference>
<gene>
    <name evidence="2" type="ORF">I316_00233</name>
</gene>
<evidence type="ECO:0000313" key="2">
    <source>
        <dbReference type="EMBL" id="OCF38009.1"/>
    </source>
</evidence>
<feature type="compositionally biased region" description="Low complexity" evidence="1">
    <location>
        <begin position="269"/>
        <end position="290"/>
    </location>
</feature>
<feature type="region of interest" description="Disordered" evidence="1">
    <location>
        <begin position="178"/>
        <end position="203"/>
    </location>
</feature>
<dbReference type="AlphaFoldDB" id="A0A1B9H419"/>
<organism evidence="2 3">
    <name type="scientific">Kwoniella heveanensis BCC8398</name>
    <dbReference type="NCBI Taxonomy" id="1296120"/>
    <lineage>
        <taxon>Eukaryota</taxon>
        <taxon>Fungi</taxon>
        <taxon>Dikarya</taxon>
        <taxon>Basidiomycota</taxon>
        <taxon>Agaricomycotina</taxon>
        <taxon>Tremellomycetes</taxon>
        <taxon>Tremellales</taxon>
        <taxon>Cryptococcaceae</taxon>
        <taxon>Kwoniella</taxon>
    </lineage>
</organism>
<reference evidence="3" key="2">
    <citation type="submission" date="2013-12" db="EMBL/GenBank/DDBJ databases">
        <title>Evolution of pathogenesis and genome organization in the Tremellales.</title>
        <authorList>
            <person name="Cuomo C."/>
            <person name="Litvintseva A."/>
            <person name="Heitman J."/>
            <person name="Chen Y."/>
            <person name="Sun S."/>
            <person name="Springer D."/>
            <person name="Dromer F."/>
            <person name="Young S."/>
            <person name="Zeng Q."/>
            <person name="Chapman S."/>
            <person name="Gujja S."/>
            <person name="Saif S."/>
            <person name="Birren B."/>
        </authorList>
    </citation>
    <scope>NUCLEOTIDE SEQUENCE [LARGE SCALE GENOMIC DNA]</scope>
    <source>
        <strain evidence="3">BCC8398</strain>
    </source>
</reference>
<feature type="region of interest" description="Disordered" evidence="1">
    <location>
        <begin position="36"/>
        <end position="55"/>
    </location>
</feature>
<name>A0A1B9H419_9TREE</name>